<evidence type="ECO:0000256" key="1">
    <source>
        <dbReference type="ARBA" id="ARBA00004123"/>
    </source>
</evidence>
<evidence type="ECO:0000256" key="4">
    <source>
        <dbReference type="ARBA" id="ARBA00023125"/>
    </source>
</evidence>
<dbReference type="Gene3D" id="1.20.5.170">
    <property type="match status" value="1"/>
</dbReference>
<comment type="similarity">
    <text evidence="2">Belongs to the bZIP family.</text>
</comment>
<dbReference type="AlphaFoldDB" id="R7U7Y2"/>
<dbReference type="PANTHER" id="PTHR13044">
    <property type="entry name" value="ACTIVATING TRANSCRIPTION FACTOR ATF 4/5"/>
    <property type="match status" value="1"/>
</dbReference>
<keyword evidence="4" id="KW-0238">DNA-binding</keyword>
<dbReference type="GO" id="GO:0000977">
    <property type="term" value="F:RNA polymerase II transcription regulatory region sequence-specific DNA binding"/>
    <property type="evidence" value="ECO:0007669"/>
    <property type="project" value="TreeGrafter"/>
</dbReference>
<dbReference type="GO" id="GO:0001228">
    <property type="term" value="F:DNA-binding transcription activator activity, RNA polymerase II-specific"/>
    <property type="evidence" value="ECO:0007669"/>
    <property type="project" value="TreeGrafter"/>
</dbReference>
<reference evidence="9 11" key="2">
    <citation type="journal article" date="2013" name="Nature">
        <title>Insights into bilaterian evolution from three spiralian genomes.</title>
        <authorList>
            <person name="Simakov O."/>
            <person name="Marletaz F."/>
            <person name="Cho S.J."/>
            <person name="Edsinger-Gonzales E."/>
            <person name="Havlak P."/>
            <person name="Hellsten U."/>
            <person name="Kuo D.H."/>
            <person name="Larsson T."/>
            <person name="Lv J."/>
            <person name="Arendt D."/>
            <person name="Savage R."/>
            <person name="Osoegawa K."/>
            <person name="de Jong P."/>
            <person name="Grimwood J."/>
            <person name="Chapman J.A."/>
            <person name="Shapiro H."/>
            <person name="Aerts A."/>
            <person name="Otillar R.P."/>
            <person name="Terry A.Y."/>
            <person name="Boore J.L."/>
            <person name="Grigoriev I.V."/>
            <person name="Lindberg D.R."/>
            <person name="Seaver E.C."/>
            <person name="Weisblat D.A."/>
            <person name="Putnam N.H."/>
            <person name="Rokhsar D.S."/>
        </authorList>
    </citation>
    <scope>NUCLEOTIDE SEQUENCE</scope>
    <source>
        <strain evidence="9 11">I ESC-2004</strain>
    </source>
</reference>
<evidence type="ECO:0000313" key="11">
    <source>
        <dbReference type="Proteomes" id="UP000014760"/>
    </source>
</evidence>
<dbReference type="Proteomes" id="UP000014760">
    <property type="component" value="Unassembled WGS sequence"/>
</dbReference>
<dbReference type="EMBL" id="AMQN01001652">
    <property type="status" value="NOT_ANNOTATED_CDS"/>
    <property type="molecule type" value="Genomic_DNA"/>
</dbReference>
<dbReference type="GO" id="GO:0005634">
    <property type="term" value="C:nucleus"/>
    <property type="evidence" value="ECO:0007669"/>
    <property type="project" value="UniProtKB-SubCell"/>
</dbReference>
<dbReference type="CDD" id="cd14692">
    <property type="entry name" value="bZIP_ATF4"/>
    <property type="match status" value="1"/>
</dbReference>
<dbReference type="PROSITE" id="PS50217">
    <property type="entry name" value="BZIP"/>
    <property type="match status" value="1"/>
</dbReference>
<dbReference type="EMBL" id="KB304239">
    <property type="protein sequence ID" value="ELU02266.1"/>
    <property type="molecule type" value="Genomic_DNA"/>
</dbReference>
<comment type="subcellular location">
    <subcellularLocation>
        <location evidence="1">Nucleus</location>
    </subcellularLocation>
</comment>
<evidence type="ECO:0000313" key="10">
    <source>
        <dbReference type="EnsemblMetazoa" id="CapteP50541"/>
    </source>
</evidence>
<organism evidence="9">
    <name type="scientific">Capitella teleta</name>
    <name type="common">Polychaete worm</name>
    <dbReference type="NCBI Taxonomy" id="283909"/>
    <lineage>
        <taxon>Eukaryota</taxon>
        <taxon>Metazoa</taxon>
        <taxon>Spiralia</taxon>
        <taxon>Lophotrochozoa</taxon>
        <taxon>Annelida</taxon>
        <taxon>Polychaeta</taxon>
        <taxon>Sedentaria</taxon>
        <taxon>Scolecida</taxon>
        <taxon>Capitellidae</taxon>
        <taxon>Capitella</taxon>
    </lineage>
</organism>
<dbReference type="InterPro" id="IPR004827">
    <property type="entry name" value="bZIP"/>
</dbReference>
<keyword evidence="5" id="KW-0804">Transcription</keyword>
<keyword evidence="3" id="KW-0805">Transcription regulation</keyword>
<evidence type="ECO:0000256" key="7">
    <source>
        <dbReference type="SAM" id="MobiDB-lite"/>
    </source>
</evidence>
<evidence type="ECO:0000256" key="3">
    <source>
        <dbReference type="ARBA" id="ARBA00023015"/>
    </source>
</evidence>
<dbReference type="PANTHER" id="PTHR13044:SF14">
    <property type="entry name" value="CRYPTOCEPHAL, ISOFORM A"/>
    <property type="match status" value="1"/>
</dbReference>
<dbReference type="SMART" id="SM00338">
    <property type="entry name" value="BRLZ"/>
    <property type="match status" value="1"/>
</dbReference>
<dbReference type="InterPro" id="IPR046347">
    <property type="entry name" value="bZIP_sf"/>
</dbReference>
<sequence>RKQRKKQQNKDAALRYRMKKKEESSTISTECEQLEERNRELKDKVDTMTREINYLKSLMAEV</sequence>
<evidence type="ECO:0000256" key="2">
    <source>
        <dbReference type="ARBA" id="ARBA00007163"/>
    </source>
</evidence>
<feature type="compositionally biased region" description="Basic and acidic residues" evidence="7">
    <location>
        <begin position="8"/>
        <end position="24"/>
    </location>
</feature>
<feature type="region of interest" description="Disordered" evidence="7">
    <location>
        <begin position="1"/>
        <end position="31"/>
    </location>
</feature>
<dbReference type="SUPFAM" id="SSF57959">
    <property type="entry name" value="Leucine zipper domain"/>
    <property type="match status" value="1"/>
</dbReference>
<evidence type="ECO:0000259" key="8">
    <source>
        <dbReference type="PROSITE" id="PS50217"/>
    </source>
</evidence>
<proteinExistence type="inferred from homology"/>
<name>R7U7Y2_CAPTE</name>
<keyword evidence="6" id="KW-0539">Nucleus</keyword>
<reference evidence="11" key="1">
    <citation type="submission" date="2012-12" db="EMBL/GenBank/DDBJ databases">
        <authorList>
            <person name="Hellsten U."/>
            <person name="Grimwood J."/>
            <person name="Chapman J.A."/>
            <person name="Shapiro H."/>
            <person name="Aerts A."/>
            <person name="Otillar R.P."/>
            <person name="Terry A.Y."/>
            <person name="Boore J.L."/>
            <person name="Simakov O."/>
            <person name="Marletaz F."/>
            <person name="Cho S.-J."/>
            <person name="Edsinger-Gonzales E."/>
            <person name="Havlak P."/>
            <person name="Kuo D.-H."/>
            <person name="Larsson T."/>
            <person name="Lv J."/>
            <person name="Arendt D."/>
            <person name="Savage R."/>
            <person name="Osoegawa K."/>
            <person name="de Jong P."/>
            <person name="Lindberg D.R."/>
            <person name="Seaver E.C."/>
            <person name="Weisblat D.A."/>
            <person name="Putnam N.H."/>
            <person name="Grigoriev I.V."/>
            <person name="Rokhsar D.S."/>
        </authorList>
    </citation>
    <scope>NUCLEOTIDE SEQUENCE</scope>
    <source>
        <strain evidence="11">I ESC-2004</strain>
    </source>
</reference>
<evidence type="ECO:0000256" key="6">
    <source>
        <dbReference type="ARBA" id="ARBA00023242"/>
    </source>
</evidence>
<dbReference type="HOGENOM" id="CLU_208188_0_0_1"/>
<dbReference type="FunFam" id="1.20.5.170:FF:000021">
    <property type="entry name" value="Cyclic AMP-dependent transcription factor ATF-4"/>
    <property type="match status" value="1"/>
</dbReference>
<keyword evidence="11" id="KW-1185">Reference proteome</keyword>
<accession>R7U7Y2</accession>
<protein>
    <recommendedName>
        <fullName evidence="8">BZIP domain-containing protein</fullName>
    </recommendedName>
</protein>
<dbReference type="EnsemblMetazoa" id="CapteT50541">
    <property type="protein sequence ID" value="CapteP50541"/>
    <property type="gene ID" value="CapteG50541"/>
</dbReference>
<gene>
    <name evidence="9" type="ORF">CAPTEDRAFT_50541</name>
</gene>
<dbReference type="STRING" id="283909.R7U7Y2"/>
<feature type="non-terminal residue" evidence="9">
    <location>
        <position position="62"/>
    </location>
</feature>
<dbReference type="OrthoDB" id="5847285at2759"/>
<feature type="non-terminal residue" evidence="9">
    <location>
        <position position="1"/>
    </location>
</feature>
<dbReference type="Pfam" id="PF00170">
    <property type="entry name" value="bZIP_1"/>
    <property type="match status" value="1"/>
</dbReference>
<reference evidence="10" key="3">
    <citation type="submission" date="2015-06" db="UniProtKB">
        <authorList>
            <consortium name="EnsemblMetazoa"/>
        </authorList>
    </citation>
    <scope>IDENTIFICATION</scope>
</reference>
<evidence type="ECO:0000256" key="5">
    <source>
        <dbReference type="ARBA" id="ARBA00023163"/>
    </source>
</evidence>
<evidence type="ECO:0000313" key="9">
    <source>
        <dbReference type="EMBL" id="ELU02266.1"/>
    </source>
</evidence>
<feature type="domain" description="BZIP" evidence="8">
    <location>
        <begin position="1"/>
        <end position="62"/>
    </location>
</feature>